<dbReference type="EMBL" id="VSSQ01069482">
    <property type="protein sequence ID" value="MPN21490.1"/>
    <property type="molecule type" value="Genomic_DNA"/>
</dbReference>
<comment type="caution">
    <text evidence="2">The sequence shown here is derived from an EMBL/GenBank/DDBJ whole genome shotgun (WGS) entry which is preliminary data.</text>
</comment>
<sequence length="176" mass="18970">MENEAPLFCTQCGATFNESATFCQECGTPVSGTVASGTPDHQNKKGNDNNKGKIILVTGMLVVLAGFSLYFGAMMLMDAVAIANEVMNDPASAQVMIDYSITYDMLLSSVETAGYLMIAVGVLALVDAVLTFTKRFWAVAFVLTIILTVLMFWTLIGLVLGIIAIYFQYTAKSEFA</sequence>
<gene>
    <name evidence="2" type="ORF">SDC9_168870</name>
</gene>
<organism evidence="2">
    <name type="scientific">bioreactor metagenome</name>
    <dbReference type="NCBI Taxonomy" id="1076179"/>
    <lineage>
        <taxon>unclassified sequences</taxon>
        <taxon>metagenomes</taxon>
        <taxon>ecological metagenomes</taxon>
    </lineage>
</organism>
<name>A0A645G6B7_9ZZZZ</name>
<feature type="transmembrane region" description="Helical" evidence="1">
    <location>
        <begin position="139"/>
        <end position="167"/>
    </location>
</feature>
<keyword evidence="1" id="KW-0812">Transmembrane</keyword>
<reference evidence="2" key="1">
    <citation type="submission" date="2019-08" db="EMBL/GenBank/DDBJ databases">
        <authorList>
            <person name="Kucharzyk K."/>
            <person name="Murdoch R.W."/>
            <person name="Higgins S."/>
            <person name="Loffler F."/>
        </authorList>
    </citation>
    <scope>NUCLEOTIDE SEQUENCE</scope>
</reference>
<evidence type="ECO:0000256" key="1">
    <source>
        <dbReference type="SAM" id="Phobius"/>
    </source>
</evidence>
<accession>A0A645G6B7</accession>
<protein>
    <recommendedName>
        <fullName evidence="3">Zinc-ribbon domain-containing protein</fullName>
    </recommendedName>
</protein>
<evidence type="ECO:0000313" key="2">
    <source>
        <dbReference type="EMBL" id="MPN21490.1"/>
    </source>
</evidence>
<dbReference type="AlphaFoldDB" id="A0A645G6B7"/>
<keyword evidence="1" id="KW-0472">Membrane</keyword>
<keyword evidence="1" id="KW-1133">Transmembrane helix</keyword>
<evidence type="ECO:0008006" key="3">
    <source>
        <dbReference type="Google" id="ProtNLM"/>
    </source>
</evidence>
<proteinExistence type="predicted"/>
<feature type="transmembrane region" description="Helical" evidence="1">
    <location>
        <begin position="113"/>
        <end position="132"/>
    </location>
</feature>
<feature type="transmembrane region" description="Helical" evidence="1">
    <location>
        <begin position="54"/>
        <end position="77"/>
    </location>
</feature>